<comment type="caution">
    <text evidence="1">The sequence shown here is derived from an EMBL/GenBank/DDBJ whole genome shotgun (WGS) entry which is preliminary data.</text>
</comment>
<proteinExistence type="predicted"/>
<protein>
    <submittedName>
        <fullName evidence="1">Uncharacterized protein</fullName>
    </submittedName>
</protein>
<evidence type="ECO:0000313" key="1">
    <source>
        <dbReference type="EMBL" id="KAG9225571.1"/>
    </source>
</evidence>
<dbReference type="EMBL" id="WQMT02000002">
    <property type="protein sequence ID" value="KAG9225571.1"/>
    <property type="molecule type" value="Genomic_DNA"/>
</dbReference>
<accession>A0ACB7J6G2</accession>
<reference evidence="1 2" key="1">
    <citation type="journal article" date="2021" name="Appl. Environ. Microbiol.">
        <title>Genetic linkage and physical mapping for an oyster mushroom Pleurotus cornucopiae and QTL analysis for the trait cap color.</title>
        <authorList>
            <person name="Zhang Y."/>
            <person name="Gao W."/>
            <person name="Sonnenberg A."/>
            <person name="Chen Q."/>
            <person name="Zhang J."/>
            <person name="Huang C."/>
        </authorList>
    </citation>
    <scope>NUCLEOTIDE SEQUENCE [LARGE SCALE GENOMIC DNA]</scope>
    <source>
        <strain evidence="1">CCMSSC00406</strain>
    </source>
</reference>
<evidence type="ECO:0000313" key="2">
    <source>
        <dbReference type="Proteomes" id="UP000824881"/>
    </source>
</evidence>
<gene>
    <name evidence="1" type="ORF">CCMSSC00406_0003074</name>
</gene>
<name>A0ACB7J6G2_PLECO</name>
<organism evidence="1 2">
    <name type="scientific">Pleurotus cornucopiae</name>
    <name type="common">Cornucopia mushroom</name>
    <dbReference type="NCBI Taxonomy" id="5321"/>
    <lineage>
        <taxon>Eukaryota</taxon>
        <taxon>Fungi</taxon>
        <taxon>Dikarya</taxon>
        <taxon>Basidiomycota</taxon>
        <taxon>Agaricomycotina</taxon>
        <taxon>Agaricomycetes</taxon>
        <taxon>Agaricomycetidae</taxon>
        <taxon>Agaricales</taxon>
        <taxon>Pleurotineae</taxon>
        <taxon>Pleurotaceae</taxon>
        <taxon>Pleurotus</taxon>
    </lineage>
</organism>
<dbReference type="Proteomes" id="UP000824881">
    <property type="component" value="Unassembled WGS sequence"/>
</dbReference>
<sequence>MLLELAVNTRQYQYRKNLKRQRAEKQWKRRHSSACGTRLANLVGAYFPFQCNQMDSSERIQIASNFLLQSPPGEINDVLNGPCMIPDVWLKEFFQLSESTISRSSSLQTFLGPNTKYSTRCTAARAPPSESDSEASKDRFLDPRSKTSFAFDHITLEASDPQTYEPDAESEPLRGALESSTLSYLAAHYLEGVGCVYAVPDSSDMVIQIVANKYNPTNYWSGRWRSEYKVAVQAGTLSGRILANVHYYEQGNVQLASEHNVEITLPTGSRPPADLASKVLALIADEEGKYQTTLNDTYQEMGEKTFKALRRALPLTRQKIDWDKQDALATFNGYQYAVFWEASERNVSVRHVVVARRVVGGEFEKLVLADYGQVEDDGHDVISLGISRTDGSLHLIFDQHDNDLRYRSSTLGVATNPTETIWAADVVFTSSILNFLPGLSSIEKSTHFSNVTYPRFLDIPRQAQKLIPAIGAVGTPDLLLELRVGRSGLGDDWLYHYYPADKETNQSGRWVEVGKYLLGVNNNPYINGLDFDLQGNLHTTWTYRDFINDTGKDVAVQAGPNGPENNHDLNYAYSPDGGYTWKNTWGQDVANVPATANLSAGSSKLGRTGAVPSGTPIAPTSPGIVVFGIPKFGGILNQEAQTVDSAGRVHVLNRENGTGVEQWFHYWRTPTSDKSTSGYWIRTSLPLSIPGDPNNITGIVGVIGKRGKLISVSGSSTHQNTSAPLESSSGPGNDHGDSDDILFAILPSNAPSPNNATTQSSALTILQSTSKGQFEDWAVAWTSAGGCGWEPLADRYRISEGVLSLYLVNSDESTGKETGVVEVVDLQVV</sequence>
<keyword evidence="2" id="KW-1185">Reference proteome</keyword>